<proteinExistence type="predicted"/>
<keyword evidence="2" id="KW-1185">Reference proteome</keyword>
<comment type="caution">
    <text evidence="1">The sequence shown here is derived from an EMBL/GenBank/DDBJ whole genome shotgun (WGS) entry which is preliminary data.</text>
</comment>
<accession>A0ACC1IZX0</accession>
<protein>
    <submittedName>
        <fullName evidence="1">Uncharacterized protein</fullName>
    </submittedName>
</protein>
<dbReference type="EMBL" id="JANBPW010005571">
    <property type="protein sequence ID" value="KAJ1932341.1"/>
    <property type="molecule type" value="Genomic_DNA"/>
</dbReference>
<organism evidence="1 2">
    <name type="scientific">Linderina macrospora</name>
    <dbReference type="NCBI Taxonomy" id="4868"/>
    <lineage>
        <taxon>Eukaryota</taxon>
        <taxon>Fungi</taxon>
        <taxon>Fungi incertae sedis</taxon>
        <taxon>Zoopagomycota</taxon>
        <taxon>Kickxellomycotina</taxon>
        <taxon>Kickxellomycetes</taxon>
        <taxon>Kickxellales</taxon>
        <taxon>Kickxellaceae</taxon>
        <taxon>Linderina</taxon>
    </lineage>
</organism>
<name>A0ACC1IZX0_9FUNG</name>
<dbReference type="Proteomes" id="UP001150603">
    <property type="component" value="Unassembled WGS sequence"/>
</dbReference>
<gene>
    <name evidence="1" type="ORF">FBU59_006403</name>
</gene>
<reference evidence="1" key="1">
    <citation type="submission" date="2022-07" db="EMBL/GenBank/DDBJ databases">
        <title>Phylogenomic reconstructions and comparative analyses of Kickxellomycotina fungi.</title>
        <authorList>
            <person name="Reynolds N.K."/>
            <person name="Stajich J.E."/>
            <person name="Barry K."/>
            <person name="Grigoriev I.V."/>
            <person name="Crous P."/>
            <person name="Smith M.E."/>
        </authorList>
    </citation>
    <scope>NUCLEOTIDE SEQUENCE</scope>
    <source>
        <strain evidence="1">NRRL 5244</strain>
    </source>
</reference>
<evidence type="ECO:0000313" key="2">
    <source>
        <dbReference type="Proteomes" id="UP001150603"/>
    </source>
</evidence>
<evidence type="ECO:0000313" key="1">
    <source>
        <dbReference type="EMBL" id="KAJ1932341.1"/>
    </source>
</evidence>
<sequence length="165" mass="18019">MEKLLDTGKAKAIGVSNFTIPHLQRLMDNTTVVPAVNQIELHPYLPQTGLLEFCKSKGIVVTAYSPLGSTGKLQIINDPVIKDIAKAHGVTAAQVLVAWGVGRGYAVIPRSLHAERIANNFSRMELSSDDVARINRIQRRGRVADPVADWGEQFMWVFGGAEPAM</sequence>